<accession>A0A5B0MBM2</accession>
<feature type="domain" description="Wax synthase" evidence="9">
    <location>
        <begin position="257"/>
        <end position="347"/>
    </location>
</feature>
<evidence type="ECO:0000256" key="4">
    <source>
        <dbReference type="ARBA" id="ARBA00022679"/>
    </source>
</evidence>
<proteinExistence type="inferred from homology"/>
<dbReference type="AlphaFoldDB" id="A0A5B0MBM2"/>
<feature type="transmembrane region" description="Helical" evidence="8">
    <location>
        <begin position="312"/>
        <end position="332"/>
    </location>
</feature>
<keyword evidence="11" id="KW-1185">Reference proteome</keyword>
<dbReference type="EMBL" id="VSWC01000158">
    <property type="protein sequence ID" value="KAA1073388.1"/>
    <property type="molecule type" value="Genomic_DNA"/>
</dbReference>
<dbReference type="InterPro" id="IPR044851">
    <property type="entry name" value="Wax_synthase"/>
</dbReference>
<keyword evidence="5 8" id="KW-0812">Transmembrane</keyword>
<keyword evidence="4" id="KW-0808">Transferase</keyword>
<dbReference type="PANTHER" id="PTHR31595:SF57">
    <property type="entry name" value="OS04G0481900 PROTEIN"/>
    <property type="match status" value="1"/>
</dbReference>
<keyword evidence="6 8" id="KW-1133">Transmembrane helix</keyword>
<feature type="transmembrane region" description="Helical" evidence="8">
    <location>
        <begin position="279"/>
        <end position="300"/>
    </location>
</feature>
<evidence type="ECO:0000256" key="1">
    <source>
        <dbReference type="ARBA" id="ARBA00004141"/>
    </source>
</evidence>
<evidence type="ECO:0000256" key="8">
    <source>
        <dbReference type="SAM" id="Phobius"/>
    </source>
</evidence>
<protein>
    <recommendedName>
        <fullName evidence="9">Wax synthase domain-containing protein</fullName>
    </recommendedName>
</protein>
<reference evidence="10 11" key="1">
    <citation type="submission" date="2019-05" db="EMBL/GenBank/DDBJ databases">
        <title>Emergence of the Ug99 lineage of the wheat stem rust pathogen through somatic hybridization.</title>
        <authorList>
            <person name="Li F."/>
            <person name="Upadhyaya N.M."/>
            <person name="Sperschneider J."/>
            <person name="Matny O."/>
            <person name="Nguyen-Phuc H."/>
            <person name="Mago R."/>
            <person name="Raley C."/>
            <person name="Miller M.E."/>
            <person name="Silverstein K.A.T."/>
            <person name="Henningsen E."/>
            <person name="Hirsch C.D."/>
            <person name="Visser B."/>
            <person name="Pretorius Z.A."/>
            <person name="Steffenson B.J."/>
            <person name="Schwessinger B."/>
            <person name="Dodds P.N."/>
            <person name="Figueroa M."/>
        </authorList>
    </citation>
    <scope>NUCLEOTIDE SEQUENCE [LARGE SCALE GENOMIC DNA]</scope>
    <source>
        <strain evidence="10">21-0</strain>
    </source>
</reference>
<comment type="pathway">
    <text evidence="2">Secondary metabolite biosynthesis.</text>
</comment>
<evidence type="ECO:0000256" key="2">
    <source>
        <dbReference type="ARBA" id="ARBA00005179"/>
    </source>
</evidence>
<evidence type="ECO:0000256" key="6">
    <source>
        <dbReference type="ARBA" id="ARBA00022989"/>
    </source>
</evidence>
<evidence type="ECO:0000256" key="3">
    <source>
        <dbReference type="ARBA" id="ARBA00007282"/>
    </source>
</evidence>
<evidence type="ECO:0000256" key="5">
    <source>
        <dbReference type="ARBA" id="ARBA00022692"/>
    </source>
</evidence>
<evidence type="ECO:0000256" key="7">
    <source>
        <dbReference type="ARBA" id="ARBA00023136"/>
    </source>
</evidence>
<evidence type="ECO:0000313" key="11">
    <source>
        <dbReference type="Proteomes" id="UP000324748"/>
    </source>
</evidence>
<dbReference type="Pfam" id="PF13813">
    <property type="entry name" value="MBOAT_2"/>
    <property type="match status" value="1"/>
</dbReference>
<comment type="subcellular location">
    <subcellularLocation>
        <location evidence="1">Membrane</location>
        <topology evidence="1">Multi-pass membrane protein</topology>
    </subcellularLocation>
</comment>
<comment type="caution">
    <text evidence="10">The sequence shown here is derived from an EMBL/GenBank/DDBJ whole genome shotgun (WGS) entry which is preliminary data.</text>
</comment>
<sequence length="429" mass="48219">MNGLGVFSHLVPLTVQASLFNLVWTRDDYFQKPLIRWTRISLLPITLGVMFSELVNLKYQAELSSHTKLCIGSVITSQAMKSVMFTFKQPVSSSPIKTKDYPAPQPPSFLSTLTNVISLVLASSSDPSKREISGSGTNHRIHSDIMFLSKTFRRLLVHHICAVIALACWRGVNDEALIDQLAVGPMIKKFKCEITAFCCGNLIWTNMDLFGCLLRLFWFTVKIINRLLLKLLPSVFKNMPPSEKLNQTDLEETSPLLFKKTPLEATSMTDFWGRHWHQMIRSLVVEAGAVPVTSFLVWVFGTDQLHPKVLRLAGVLAAFTISGLVHEAGVWTAGPIDLTFKTTIFFISQGVAICLENVFKQAFGRKVDGFLGRIWTFSWLVYFGTPMVTLWLNTAFFDQTGLFQKVDELGLLRMSLMPLIVPKLLSHSL</sequence>
<organism evidence="10 11">
    <name type="scientific">Puccinia graminis f. sp. tritici</name>
    <dbReference type="NCBI Taxonomy" id="56615"/>
    <lineage>
        <taxon>Eukaryota</taxon>
        <taxon>Fungi</taxon>
        <taxon>Dikarya</taxon>
        <taxon>Basidiomycota</taxon>
        <taxon>Pucciniomycotina</taxon>
        <taxon>Pucciniomycetes</taxon>
        <taxon>Pucciniales</taxon>
        <taxon>Pucciniaceae</taxon>
        <taxon>Puccinia</taxon>
    </lineage>
</organism>
<dbReference type="Proteomes" id="UP000324748">
    <property type="component" value="Unassembled WGS sequence"/>
</dbReference>
<dbReference type="OrthoDB" id="1077582at2759"/>
<feature type="transmembrane region" description="Helical" evidence="8">
    <location>
        <begin position="370"/>
        <end position="392"/>
    </location>
</feature>
<dbReference type="GO" id="GO:0008374">
    <property type="term" value="F:O-acyltransferase activity"/>
    <property type="evidence" value="ECO:0007669"/>
    <property type="project" value="InterPro"/>
</dbReference>
<dbReference type="InterPro" id="IPR032805">
    <property type="entry name" value="Wax_synthase_dom"/>
</dbReference>
<comment type="similarity">
    <text evidence="3">Belongs to the wax synthase family.</text>
</comment>
<gene>
    <name evidence="10" type="ORF">PGT21_010643</name>
</gene>
<dbReference type="PANTHER" id="PTHR31595">
    <property type="entry name" value="LONG-CHAIN-ALCOHOL O-FATTY-ACYLTRANSFERASE 3-RELATED"/>
    <property type="match status" value="1"/>
</dbReference>
<dbReference type="GO" id="GO:0016020">
    <property type="term" value="C:membrane"/>
    <property type="evidence" value="ECO:0007669"/>
    <property type="project" value="UniProtKB-SubCell"/>
</dbReference>
<keyword evidence="7 8" id="KW-0472">Membrane</keyword>
<dbReference type="GO" id="GO:0006629">
    <property type="term" value="P:lipid metabolic process"/>
    <property type="evidence" value="ECO:0007669"/>
    <property type="project" value="InterPro"/>
</dbReference>
<name>A0A5B0MBM2_PUCGR</name>
<evidence type="ECO:0000259" key="9">
    <source>
        <dbReference type="Pfam" id="PF13813"/>
    </source>
</evidence>
<evidence type="ECO:0000313" key="10">
    <source>
        <dbReference type="EMBL" id="KAA1073388.1"/>
    </source>
</evidence>